<proteinExistence type="predicted"/>
<feature type="compositionally biased region" description="Polar residues" evidence="7">
    <location>
        <begin position="447"/>
        <end position="458"/>
    </location>
</feature>
<name>A0A9W8ALQ2_9FUNG</name>
<dbReference type="Pfam" id="PF16641">
    <property type="entry name" value="CLIP1_ZNF"/>
    <property type="match status" value="1"/>
</dbReference>
<feature type="compositionally biased region" description="Polar residues" evidence="7">
    <location>
        <begin position="69"/>
        <end position="83"/>
    </location>
</feature>
<feature type="compositionally biased region" description="Low complexity" evidence="7">
    <location>
        <begin position="1245"/>
        <end position="1260"/>
    </location>
</feature>
<comment type="subcellular location">
    <subcellularLocation>
        <location evidence="1">Cytoplasm</location>
        <location evidence="1">Cytoskeleton</location>
    </subcellularLocation>
</comment>
<feature type="compositionally biased region" description="Pro residues" evidence="7">
    <location>
        <begin position="160"/>
        <end position="175"/>
    </location>
</feature>
<dbReference type="Pfam" id="PF01302">
    <property type="entry name" value="CAP_GLY"/>
    <property type="match status" value="1"/>
</dbReference>
<evidence type="ECO:0000256" key="2">
    <source>
        <dbReference type="ARBA" id="ARBA00022490"/>
    </source>
</evidence>
<evidence type="ECO:0000256" key="5">
    <source>
        <dbReference type="ARBA" id="ARBA00023212"/>
    </source>
</evidence>
<evidence type="ECO:0000256" key="4">
    <source>
        <dbReference type="ARBA" id="ARBA00023054"/>
    </source>
</evidence>
<gene>
    <name evidence="9" type="ORF">IWQ60_000107</name>
</gene>
<evidence type="ECO:0000313" key="9">
    <source>
        <dbReference type="EMBL" id="KAJ1930599.1"/>
    </source>
</evidence>
<organism evidence="9 10">
    <name type="scientific">Tieghemiomyces parasiticus</name>
    <dbReference type="NCBI Taxonomy" id="78921"/>
    <lineage>
        <taxon>Eukaryota</taxon>
        <taxon>Fungi</taxon>
        <taxon>Fungi incertae sedis</taxon>
        <taxon>Zoopagomycota</taxon>
        <taxon>Kickxellomycotina</taxon>
        <taxon>Dimargaritomycetes</taxon>
        <taxon>Dimargaritales</taxon>
        <taxon>Dimargaritaceae</taxon>
        <taxon>Tieghemiomyces</taxon>
    </lineage>
</organism>
<feature type="region of interest" description="Disordered" evidence="7">
    <location>
        <begin position="1"/>
        <end position="118"/>
    </location>
</feature>
<dbReference type="Proteomes" id="UP001150569">
    <property type="component" value="Unassembled WGS sequence"/>
</dbReference>
<feature type="compositionally biased region" description="Polar residues" evidence="7">
    <location>
        <begin position="33"/>
        <end position="42"/>
    </location>
</feature>
<dbReference type="PANTHER" id="PTHR45615:SF80">
    <property type="entry name" value="GRIP DOMAIN-CONTAINING PROTEIN"/>
    <property type="match status" value="1"/>
</dbReference>
<dbReference type="GO" id="GO:0005874">
    <property type="term" value="C:microtubule"/>
    <property type="evidence" value="ECO:0007669"/>
    <property type="project" value="UniProtKB-KW"/>
</dbReference>
<dbReference type="PANTHER" id="PTHR45615">
    <property type="entry name" value="MYOSIN HEAVY CHAIN, NON-MUSCLE"/>
    <property type="match status" value="1"/>
</dbReference>
<evidence type="ECO:0000259" key="8">
    <source>
        <dbReference type="PROSITE" id="PS50245"/>
    </source>
</evidence>
<feature type="compositionally biased region" description="Low complexity" evidence="7">
    <location>
        <begin position="559"/>
        <end position="579"/>
    </location>
</feature>
<feature type="region of interest" description="Disordered" evidence="7">
    <location>
        <begin position="593"/>
        <end position="622"/>
    </location>
</feature>
<dbReference type="SUPFAM" id="SSF74924">
    <property type="entry name" value="Cap-Gly domain"/>
    <property type="match status" value="1"/>
</dbReference>
<evidence type="ECO:0000256" key="7">
    <source>
        <dbReference type="SAM" id="MobiDB-lite"/>
    </source>
</evidence>
<feature type="region of interest" description="Disordered" evidence="7">
    <location>
        <begin position="541"/>
        <end position="580"/>
    </location>
</feature>
<feature type="region of interest" description="Disordered" evidence="7">
    <location>
        <begin position="296"/>
        <end position="430"/>
    </location>
</feature>
<feature type="coiled-coil region" evidence="6">
    <location>
        <begin position="629"/>
        <end position="656"/>
    </location>
</feature>
<dbReference type="InterPro" id="IPR032108">
    <property type="entry name" value="CLIP1_ZNF"/>
</dbReference>
<reference evidence="9" key="1">
    <citation type="submission" date="2022-07" db="EMBL/GenBank/DDBJ databases">
        <title>Phylogenomic reconstructions and comparative analyses of Kickxellomycotina fungi.</title>
        <authorList>
            <person name="Reynolds N.K."/>
            <person name="Stajich J.E."/>
            <person name="Barry K."/>
            <person name="Grigoriev I.V."/>
            <person name="Crous P."/>
            <person name="Smith M.E."/>
        </authorList>
    </citation>
    <scope>NUCLEOTIDE SEQUENCE</scope>
    <source>
        <strain evidence="9">RSA 861</strain>
    </source>
</reference>
<feature type="coiled-coil region" evidence="6">
    <location>
        <begin position="494"/>
        <end position="521"/>
    </location>
</feature>
<evidence type="ECO:0000256" key="3">
    <source>
        <dbReference type="ARBA" id="ARBA00022701"/>
    </source>
</evidence>
<keyword evidence="2" id="KW-0963">Cytoplasm</keyword>
<feature type="domain" description="CAP-Gly" evidence="8">
    <location>
        <begin position="240"/>
        <end position="283"/>
    </location>
</feature>
<dbReference type="EMBL" id="JANBPT010000003">
    <property type="protein sequence ID" value="KAJ1930599.1"/>
    <property type="molecule type" value="Genomic_DNA"/>
</dbReference>
<feature type="coiled-coil region" evidence="6">
    <location>
        <begin position="920"/>
        <end position="1056"/>
    </location>
</feature>
<feature type="compositionally biased region" description="Pro residues" evidence="7">
    <location>
        <begin position="410"/>
        <end position="425"/>
    </location>
</feature>
<keyword evidence="3" id="KW-0493">Microtubule</keyword>
<sequence>MSKFSRLNSGLPVPAGLNLGTSREDSPRAQRRSIPTFSSTQAAEPPRVALQRSSTGSLLPASGLHGRLSSVSSVTDGESQLSAAHSPPSPQLAHPGPKPPRASLLSPSPTNHLSGLPQLSGLRKSATLSPAVGISASRGAIPAFRKLSLGKPLHSGLGEAPPPPPASTMPRPPLIPTSNNSTPAGSRVAATPLRARLDRTHPALTTPRPESPAVMAARFRTGETVSIPSMNLTGVLRFIGPVQFKPGTWAGVELEPAGAGKNDGSVNGIQYFTCPPASGLFVLAQKLQPIEADYDAGEVASPPSPSLRSHRQPTAPRPQPPASAPRPQSRDAPVPGPTSFKLGQRLTKSKLLTTNPRPAAGAHDRQAPSPGPTRPPGRPGPNRRMTLGPGVGRARTSPAPPPGSRSRSPSAPPKPALKPPPPVPRVPGLSYGARRATLNALPGTRLLDTSDSATSGPPTTAGALLNTPPTRPTVAAADGSPDSHRSPAIPTELFQRVKLKLEMLEAENKVLRLENKQGRTQLEARQLVEKDLLRKQILEELGRTPPAQSTDATPPDSHTSPSLLRAPAPATPTGLPPLGDRLAKLSQKFATIDAAGPSRPGSAASHGSSDRSPPPAASAPEEDTLGLEVLQLTEMVQSKDARIKALEAQIAQARASPAPADHDLAERIADLETRLAAEHREAARSVEVIEELKAALAANAEVVVNQKEAIQALISQMDTLVGKALRTMRVLKEADEDGIQSPRKRQGSSSSGGSLTSDETADPLLVHRARSERVSRALETSASAVEHLQKVNHRLSMDLHSVLQERALSPSDTTMTAAGDDWEERYRALTVEHDRLRTELRQKDDLIASLHRPRPLAFSLGGSSPDLFGSREFAVSPAASQESLPVSASSPAVAAALNRSIHELHELATEAAAGPVDVSNEVLGEEVLALRETVAELQARLAEQGSSVSAQGELGAASTRVEEVNAELAAARVRQADLERELAVAQETLSAQAARLDRGTDDGGEAALARLQTERDDATRLLEAKNDQLRTVQGAVAKLEARTVELEAERDALLEKCAVLKDGQADLIERVETVEAQFISLAEDCERLYDDNARLTGELATASAQSSMAVDVRALGDTTPSTQAADDSTSAAAASDFEAARQQHAADLRERERRLRELERAKDQEIEELNQYLGELESLVDNKSFRETDLEDQIAAHLRRIRELESQVEGGSGGSAPAARSPATRHSISTVPASSGTSPRPFAKSSGSSAAPTSTGATNGHINVDADDDILICELCDAPGHDLFNCPLFKSDGIAVGTPNDEEESVDADETPAPFKTVPDYYNSSRPFCDNCEMFGDHWTEDCPDQDATF</sequence>
<keyword evidence="5" id="KW-0206">Cytoskeleton</keyword>
<dbReference type="InterPro" id="IPR000938">
    <property type="entry name" value="CAP-Gly_domain"/>
</dbReference>
<dbReference type="PROSITE" id="PS50245">
    <property type="entry name" value="CAP_GLY_2"/>
    <property type="match status" value="1"/>
</dbReference>
<feature type="region of interest" description="Disordered" evidence="7">
    <location>
        <begin position="1205"/>
        <end position="1261"/>
    </location>
</feature>
<feature type="region of interest" description="Disordered" evidence="7">
    <location>
        <begin position="733"/>
        <end position="766"/>
    </location>
</feature>
<dbReference type="Gene3D" id="2.30.30.190">
    <property type="entry name" value="CAP Gly-rich-like domain"/>
    <property type="match status" value="1"/>
</dbReference>
<evidence type="ECO:0000313" key="10">
    <source>
        <dbReference type="Proteomes" id="UP001150569"/>
    </source>
</evidence>
<feature type="compositionally biased region" description="Polar residues" evidence="7">
    <location>
        <begin position="546"/>
        <end position="558"/>
    </location>
</feature>
<evidence type="ECO:0000256" key="6">
    <source>
        <dbReference type="SAM" id="Coils"/>
    </source>
</evidence>
<evidence type="ECO:0000256" key="1">
    <source>
        <dbReference type="ARBA" id="ARBA00004245"/>
    </source>
</evidence>
<feature type="compositionally biased region" description="Pro residues" evidence="7">
    <location>
        <begin position="369"/>
        <end position="379"/>
    </location>
</feature>
<keyword evidence="4 6" id="KW-0175">Coiled coil</keyword>
<protein>
    <recommendedName>
        <fullName evidence="8">CAP-Gly domain-containing protein</fullName>
    </recommendedName>
</protein>
<dbReference type="PROSITE" id="PS00845">
    <property type="entry name" value="CAP_GLY_1"/>
    <property type="match status" value="1"/>
</dbReference>
<feature type="compositionally biased region" description="Pro residues" evidence="7">
    <location>
        <begin position="315"/>
        <end position="324"/>
    </location>
</feature>
<dbReference type="InterPro" id="IPR036859">
    <property type="entry name" value="CAP-Gly_dom_sf"/>
</dbReference>
<dbReference type="OrthoDB" id="2130750at2759"/>
<dbReference type="SMART" id="SM01052">
    <property type="entry name" value="CAP_GLY"/>
    <property type="match status" value="1"/>
</dbReference>
<comment type="caution">
    <text evidence="9">The sequence shown here is derived from an EMBL/GenBank/DDBJ whole genome shotgun (WGS) entry which is preliminary data.</text>
</comment>
<keyword evidence="10" id="KW-1185">Reference proteome</keyword>
<feature type="compositionally biased region" description="Polar residues" evidence="7">
    <location>
        <begin position="1224"/>
        <end position="1238"/>
    </location>
</feature>
<feature type="region of interest" description="Disordered" evidence="7">
    <location>
        <begin position="152"/>
        <end position="187"/>
    </location>
</feature>
<feature type="compositionally biased region" description="Low complexity" evidence="7">
    <location>
        <begin position="594"/>
        <end position="611"/>
    </location>
</feature>
<accession>A0A9W8ALQ2</accession>
<feature type="region of interest" description="Disordered" evidence="7">
    <location>
        <begin position="443"/>
        <end position="488"/>
    </location>
</feature>